<evidence type="ECO:0000256" key="5">
    <source>
        <dbReference type="ARBA" id="ARBA00022723"/>
    </source>
</evidence>
<dbReference type="CDD" id="cd01171">
    <property type="entry name" value="YXKO-related"/>
    <property type="match status" value="1"/>
</dbReference>
<feature type="domain" description="YjeF N-terminal" evidence="21">
    <location>
        <begin position="13"/>
        <end position="206"/>
    </location>
</feature>
<organism evidence="22 23">
    <name type="scientific">Sphingomonas colocasiae</name>
    <dbReference type="NCBI Taxonomy" id="1848973"/>
    <lineage>
        <taxon>Bacteria</taxon>
        <taxon>Pseudomonadati</taxon>
        <taxon>Pseudomonadota</taxon>
        <taxon>Alphaproteobacteria</taxon>
        <taxon>Sphingomonadales</taxon>
        <taxon>Sphingomonadaceae</taxon>
        <taxon>Sphingomonas</taxon>
    </lineage>
</organism>
<keyword evidence="11 18" id="KW-0413">Isomerase</keyword>
<dbReference type="Gene3D" id="3.40.50.10260">
    <property type="entry name" value="YjeF N-terminal domain"/>
    <property type="match status" value="1"/>
</dbReference>
<comment type="catalytic activity">
    <reaction evidence="1 18 19">
        <text>(6R)-NADHX = (6S)-NADHX</text>
        <dbReference type="Rhea" id="RHEA:32215"/>
        <dbReference type="ChEBI" id="CHEBI:64074"/>
        <dbReference type="ChEBI" id="CHEBI:64075"/>
        <dbReference type="EC" id="5.1.99.6"/>
    </reaction>
</comment>
<comment type="catalytic activity">
    <reaction evidence="16 17 19">
        <text>(6S)-NADPHX + ADP = AMP + phosphate + NADPH + H(+)</text>
        <dbReference type="Rhea" id="RHEA:32235"/>
        <dbReference type="ChEBI" id="CHEBI:15378"/>
        <dbReference type="ChEBI" id="CHEBI:43474"/>
        <dbReference type="ChEBI" id="CHEBI:57783"/>
        <dbReference type="ChEBI" id="CHEBI:64076"/>
        <dbReference type="ChEBI" id="CHEBI:456215"/>
        <dbReference type="ChEBI" id="CHEBI:456216"/>
        <dbReference type="EC" id="4.2.1.136"/>
    </reaction>
</comment>
<feature type="binding site" evidence="18">
    <location>
        <position position="149"/>
    </location>
    <ligand>
        <name>(6S)-NADPHX</name>
        <dbReference type="ChEBI" id="CHEBI:64076"/>
    </ligand>
</feature>
<gene>
    <name evidence="17" type="primary">nnrD</name>
    <name evidence="18" type="synonym">nnrE</name>
    <name evidence="22" type="ORF">K7G82_02485</name>
</gene>
<keyword evidence="13" id="KW-0511">Multifunctional enzyme</keyword>
<feature type="binding site" evidence="17">
    <location>
        <position position="409"/>
    </location>
    <ligand>
        <name>(6S)-NADPHX</name>
        <dbReference type="ChEBI" id="CHEBI:64076"/>
    </ligand>
</feature>
<comment type="subunit">
    <text evidence="17">Homotetramer.</text>
</comment>
<dbReference type="InterPro" id="IPR017953">
    <property type="entry name" value="Carbohydrate_kinase_pred_CS"/>
</dbReference>
<dbReference type="Proteomes" id="UP000706039">
    <property type="component" value="Unassembled WGS sequence"/>
</dbReference>
<comment type="function">
    <text evidence="17">Catalyzes the dehydration of the S-form of NAD(P)HX at the expense of ADP, which is converted to AMP. Together with NAD(P)HX epimerase, which catalyzes the epimerization of the S- and R-forms, the enzyme allows the repair of both epimers of NAD(P)HX, a damaged form of NAD(P)H that is a result of enzymatic or heat-dependent hydration.</text>
</comment>
<comment type="caution">
    <text evidence="22">The sequence shown here is derived from an EMBL/GenBank/DDBJ whole genome shotgun (WGS) entry which is preliminary data.</text>
</comment>
<dbReference type="InterPro" id="IPR000631">
    <property type="entry name" value="CARKD"/>
</dbReference>
<evidence type="ECO:0000256" key="11">
    <source>
        <dbReference type="ARBA" id="ARBA00023235"/>
    </source>
</evidence>
<dbReference type="PANTHER" id="PTHR12592">
    <property type="entry name" value="ATP-DEPENDENT (S)-NAD(P)H-HYDRATE DEHYDRATASE FAMILY MEMBER"/>
    <property type="match status" value="1"/>
</dbReference>
<comment type="caution">
    <text evidence="18">Lacks conserved residue(s) required for the propagation of feature annotation.</text>
</comment>
<proteinExistence type="inferred from homology"/>
<keyword evidence="23" id="KW-1185">Reference proteome</keyword>
<dbReference type="InterPro" id="IPR004443">
    <property type="entry name" value="YjeF_N_dom"/>
</dbReference>
<comment type="function">
    <text evidence="18">Catalyzes the epimerization of the S- and R-forms of NAD(P)HX, a damaged form of NAD(P)H that is a result of enzymatic or heat-dependent hydration. This is a prerequisite for the S-specific NAD(P)H-hydrate dehydratase to allow the repair of both epimers of NAD(P)HX.</text>
</comment>
<evidence type="ECO:0000256" key="15">
    <source>
        <dbReference type="ARBA" id="ARBA00048238"/>
    </source>
</evidence>
<feature type="binding site" evidence="18">
    <location>
        <begin position="59"/>
        <end position="63"/>
    </location>
    <ligand>
        <name>(6S)-NADPHX</name>
        <dbReference type="ChEBI" id="CHEBI:64076"/>
    </ligand>
</feature>
<feature type="binding site" evidence="17">
    <location>
        <position position="343"/>
    </location>
    <ligand>
        <name>(6S)-NADPHX</name>
        <dbReference type="ChEBI" id="CHEBI:64076"/>
    </ligand>
</feature>
<dbReference type="PIRSF" id="PIRSF017184">
    <property type="entry name" value="Nnr"/>
    <property type="match status" value="1"/>
</dbReference>
<sequence length="464" mass="47411">MIRQRPILTAAMMRAAEERVMRAETSVDELMDRAGRAVAEAAWRFGGGRPVLIACGPGNNGGDGYVAARHLAARGARVRVAALAEPRSEVARRARTAWDGPVESLAEAEAAPILVDALFGTGVTRPLDMTASDPLARLVEASHFSLAIDLPSGLQTDTGALLAPVPRFSATLALGALKPAHRLQPAAERCGTVLLADIGVPVSTHWHEAARPSLPAPGPRDHKYTRGMVMVIGGGMPGAARLSAMAAFRAGAGMVRLYGAQGGADALICRTIDDVPAGLADARVNAVLIGPGMPPDACGRDLLESALAAGHPLVLDAGALRLIGETGVERLADLPAMAILTPHDGEFEGLFGDAPMPGASKIDRALAAAERCGAVIVHKGADTVIAAPDGQVAIAPPNSSWLSTGGTGDVLAGVIAAMRAQGLDAFAAASAGVWLHAEAARRAGPAFVADDLTIQLSGALAQCL</sequence>
<feature type="binding site" evidence="17">
    <location>
        <position position="292"/>
    </location>
    <ligand>
        <name>(6S)-NADPHX</name>
        <dbReference type="ChEBI" id="CHEBI:64076"/>
    </ligand>
</feature>
<keyword evidence="12 17" id="KW-0456">Lyase</keyword>
<comment type="cofactor">
    <cofactor evidence="18 19">
        <name>K(+)</name>
        <dbReference type="ChEBI" id="CHEBI:29103"/>
    </cofactor>
    <text evidence="18 19">Binds 1 potassium ion per subunit.</text>
</comment>
<comment type="similarity">
    <text evidence="17">Belongs to the NnrD/CARKD family.</text>
</comment>
<evidence type="ECO:0000256" key="4">
    <source>
        <dbReference type="ARBA" id="ARBA00009524"/>
    </source>
</evidence>
<dbReference type="PROSITE" id="PS01050">
    <property type="entry name" value="YJEF_C_2"/>
    <property type="match status" value="1"/>
</dbReference>
<reference evidence="22 23" key="1">
    <citation type="submission" date="2021-08" db="EMBL/GenBank/DDBJ databases">
        <authorList>
            <person name="Tuo L."/>
        </authorList>
    </citation>
    <scope>NUCLEOTIDE SEQUENCE [LARGE SCALE GENOMIC DNA]</scope>
    <source>
        <strain evidence="22 23">JCM 31229</strain>
    </source>
</reference>
<feature type="binding site" evidence="18">
    <location>
        <position position="152"/>
    </location>
    <ligand>
        <name>K(+)</name>
        <dbReference type="ChEBI" id="CHEBI:29103"/>
    </ligand>
</feature>
<keyword evidence="9 18" id="KW-0630">Potassium</keyword>
<feature type="binding site" evidence="18">
    <location>
        <begin position="120"/>
        <end position="126"/>
    </location>
    <ligand>
        <name>(6S)-NADPHX</name>
        <dbReference type="ChEBI" id="CHEBI:64076"/>
    </ligand>
</feature>
<dbReference type="EC" id="4.2.1.136" evidence="19"/>
<dbReference type="HAMAP" id="MF_01965">
    <property type="entry name" value="NADHX_dehydratase"/>
    <property type="match status" value="1"/>
</dbReference>
<comment type="similarity">
    <text evidence="18">Belongs to the NnrE/AIBP family.</text>
</comment>
<evidence type="ECO:0000313" key="22">
    <source>
        <dbReference type="EMBL" id="MBY8821141.1"/>
    </source>
</evidence>
<comment type="catalytic activity">
    <reaction evidence="2 18 19">
        <text>(6R)-NADPHX = (6S)-NADPHX</text>
        <dbReference type="Rhea" id="RHEA:32227"/>
        <dbReference type="ChEBI" id="CHEBI:64076"/>
        <dbReference type="ChEBI" id="CHEBI:64077"/>
        <dbReference type="EC" id="5.1.99.6"/>
    </reaction>
</comment>
<evidence type="ECO:0000256" key="16">
    <source>
        <dbReference type="ARBA" id="ARBA00049209"/>
    </source>
</evidence>
<name>A0ABS7PIL6_9SPHN</name>
<evidence type="ECO:0000256" key="17">
    <source>
        <dbReference type="HAMAP-Rule" id="MF_01965"/>
    </source>
</evidence>
<keyword evidence="5 18" id="KW-0479">Metal-binding</keyword>
<feature type="binding site" evidence="18">
    <location>
        <position position="116"/>
    </location>
    <ligand>
        <name>K(+)</name>
        <dbReference type="ChEBI" id="CHEBI:29103"/>
    </ligand>
</feature>
<dbReference type="InterPro" id="IPR036652">
    <property type="entry name" value="YjeF_N_dom_sf"/>
</dbReference>
<feature type="binding site" evidence="17">
    <location>
        <begin position="379"/>
        <end position="383"/>
    </location>
    <ligand>
        <name>AMP</name>
        <dbReference type="ChEBI" id="CHEBI:456215"/>
    </ligand>
</feature>
<evidence type="ECO:0000256" key="3">
    <source>
        <dbReference type="ARBA" id="ARBA00006001"/>
    </source>
</evidence>
<accession>A0ABS7PIL6</accession>
<comment type="function">
    <text evidence="14 19">Bifunctional enzyme that catalyzes the epimerization of the S- and R-forms of NAD(P)HX and the dehydration of the S-form of NAD(P)HX at the expense of ADP, which is converted to AMP. This allows the repair of both epimers of NAD(P)HX, a damaged form of NAD(P)H that is a result of enzymatic or heat-dependent hydration.</text>
</comment>
<dbReference type="NCBIfam" id="TIGR00197">
    <property type="entry name" value="yjeF_nterm"/>
    <property type="match status" value="1"/>
</dbReference>
<dbReference type="Pfam" id="PF01256">
    <property type="entry name" value="Carb_kinase"/>
    <property type="match status" value="1"/>
</dbReference>
<evidence type="ECO:0000259" key="20">
    <source>
        <dbReference type="PROSITE" id="PS51383"/>
    </source>
</evidence>
<dbReference type="PROSITE" id="PS51385">
    <property type="entry name" value="YJEF_N"/>
    <property type="match status" value="1"/>
</dbReference>
<dbReference type="EMBL" id="JAINVV010000001">
    <property type="protein sequence ID" value="MBY8821141.1"/>
    <property type="molecule type" value="Genomic_DNA"/>
</dbReference>
<evidence type="ECO:0000256" key="10">
    <source>
        <dbReference type="ARBA" id="ARBA00023027"/>
    </source>
</evidence>
<dbReference type="HAMAP" id="MF_01966">
    <property type="entry name" value="NADHX_epimerase"/>
    <property type="match status" value="1"/>
</dbReference>
<evidence type="ECO:0000313" key="23">
    <source>
        <dbReference type="Proteomes" id="UP000706039"/>
    </source>
</evidence>
<dbReference type="InterPro" id="IPR030677">
    <property type="entry name" value="Nnr"/>
</dbReference>
<keyword evidence="7 17" id="KW-0067">ATP-binding</keyword>
<dbReference type="Pfam" id="PF03853">
    <property type="entry name" value="YjeF_N"/>
    <property type="match status" value="1"/>
</dbReference>
<evidence type="ECO:0000256" key="19">
    <source>
        <dbReference type="PIRNR" id="PIRNR017184"/>
    </source>
</evidence>
<protein>
    <recommendedName>
        <fullName evidence="19">Bifunctional NAD(P)H-hydrate repair enzyme</fullName>
    </recommendedName>
    <alternativeName>
        <fullName evidence="19">Nicotinamide nucleotide repair protein</fullName>
    </alternativeName>
    <domain>
        <recommendedName>
            <fullName evidence="19">ADP-dependent (S)-NAD(P)H-hydrate dehydratase</fullName>
            <ecNumber evidence="19">4.2.1.136</ecNumber>
        </recommendedName>
        <alternativeName>
            <fullName evidence="19">ADP-dependent NAD(P)HX dehydratase</fullName>
        </alternativeName>
    </domain>
    <domain>
        <recommendedName>
            <fullName evidence="19">NAD(P)H-hydrate epimerase</fullName>
            <ecNumber evidence="19">5.1.99.6</ecNumber>
        </recommendedName>
    </domain>
</protein>
<evidence type="ECO:0000256" key="1">
    <source>
        <dbReference type="ARBA" id="ARBA00000013"/>
    </source>
</evidence>
<evidence type="ECO:0000256" key="18">
    <source>
        <dbReference type="HAMAP-Rule" id="MF_01966"/>
    </source>
</evidence>
<feature type="domain" description="YjeF C-terminal" evidence="20">
    <location>
        <begin position="206"/>
        <end position="463"/>
    </location>
</feature>
<comment type="similarity">
    <text evidence="3 19">In the N-terminal section; belongs to the NnrE/AIBP family.</text>
</comment>
<evidence type="ECO:0000256" key="8">
    <source>
        <dbReference type="ARBA" id="ARBA00022857"/>
    </source>
</evidence>
<evidence type="ECO:0000256" key="14">
    <source>
        <dbReference type="ARBA" id="ARBA00025153"/>
    </source>
</evidence>
<dbReference type="InterPro" id="IPR029056">
    <property type="entry name" value="Ribokinase-like"/>
</dbReference>
<evidence type="ECO:0000259" key="21">
    <source>
        <dbReference type="PROSITE" id="PS51385"/>
    </source>
</evidence>
<comment type="cofactor">
    <cofactor evidence="17">
        <name>Mg(2+)</name>
        <dbReference type="ChEBI" id="CHEBI:18420"/>
    </cofactor>
</comment>
<dbReference type="NCBIfam" id="TIGR00196">
    <property type="entry name" value="yjeF_cterm"/>
    <property type="match status" value="1"/>
</dbReference>
<feature type="binding site" evidence="18">
    <location>
        <position position="60"/>
    </location>
    <ligand>
        <name>K(+)</name>
        <dbReference type="ChEBI" id="CHEBI:29103"/>
    </ligand>
</feature>
<dbReference type="SUPFAM" id="SSF64153">
    <property type="entry name" value="YjeF N-terminal domain-like"/>
    <property type="match status" value="1"/>
</dbReference>
<evidence type="ECO:0000256" key="12">
    <source>
        <dbReference type="ARBA" id="ARBA00023239"/>
    </source>
</evidence>
<comment type="similarity">
    <text evidence="4 19">In the C-terminal section; belongs to the NnrD/CARKD family.</text>
</comment>
<keyword evidence="10 17" id="KW-0520">NAD</keyword>
<evidence type="ECO:0000256" key="7">
    <source>
        <dbReference type="ARBA" id="ARBA00022840"/>
    </source>
</evidence>
<evidence type="ECO:0000256" key="2">
    <source>
        <dbReference type="ARBA" id="ARBA00000909"/>
    </source>
</evidence>
<evidence type="ECO:0000256" key="13">
    <source>
        <dbReference type="ARBA" id="ARBA00023268"/>
    </source>
</evidence>
<feature type="binding site" evidence="17">
    <location>
        <position position="408"/>
    </location>
    <ligand>
        <name>AMP</name>
        <dbReference type="ChEBI" id="CHEBI:456215"/>
    </ligand>
</feature>
<dbReference type="SUPFAM" id="SSF53613">
    <property type="entry name" value="Ribokinase-like"/>
    <property type="match status" value="1"/>
</dbReference>
<evidence type="ECO:0000256" key="9">
    <source>
        <dbReference type="ARBA" id="ARBA00022958"/>
    </source>
</evidence>
<dbReference type="PANTHER" id="PTHR12592:SF0">
    <property type="entry name" value="ATP-DEPENDENT (S)-NAD(P)H-HYDRATE DEHYDRATASE"/>
    <property type="match status" value="1"/>
</dbReference>
<dbReference type="Gene3D" id="3.40.1190.20">
    <property type="match status" value="1"/>
</dbReference>
<keyword evidence="6 17" id="KW-0547">Nucleotide-binding</keyword>
<keyword evidence="8 17" id="KW-0521">NADP</keyword>
<comment type="catalytic activity">
    <reaction evidence="15 17 19">
        <text>(6S)-NADHX + ADP = AMP + phosphate + NADH + H(+)</text>
        <dbReference type="Rhea" id="RHEA:32223"/>
        <dbReference type="ChEBI" id="CHEBI:15378"/>
        <dbReference type="ChEBI" id="CHEBI:43474"/>
        <dbReference type="ChEBI" id="CHEBI:57945"/>
        <dbReference type="ChEBI" id="CHEBI:64074"/>
        <dbReference type="ChEBI" id="CHEBI:456215"/>
        <dbReference type="ChEBI" id="CHEBI:456216"/>
        <dbReference type="EC" id="4.2.1.136"/>
    </reaction>
</comment>
<evidence type="ECO:0000256" key="6">
    <source>
        <dbReference type="ARBA" id="ARBA00022741"/>
    </source>
</evidence>
<dbReference type="EC" id="5.1.99.6" evidence="19"/>
<dbReference type="PROSITE" id="PS51383">
    <property type="entry name" value="YJEF_C_3"/>
    <property type="match status" value="1"/>
</dbReference>
<feature type="binding site" evidence="17">
    <location>
        <position position="239"/>
    </location>
    <ligand>
        <name>(6S)-NADPHX</name>
        <dbReference type="ChEBI" id="CHEBI:64076"/>
    </ligand>
</feature>